<evidence type="ECO:0000313" key="3">
    <source>
        <dbReference type="Proteomes" id="UP000278733"/>
    </source>
</evidence>
<evidence type="ECO:0000313" key="2">
    <source>
        <dbReference type="EMBL" id="VEH68448.1"/>
    </source>
</evidence>
<dbReference type="EMBL" id="LR134405">
    <property type="protein sequence ID" value="VEH68448.1"/>
    <property type="molecule type" value="Genomic_DNA"/>
</dbReference>
<feature type="compositionally biased region" description="Acidic residues" evidence="1">
    <location>
        <begin position="1"/>
        <end position="12"/>
    </location>
</feature>
<dbReference type="Proteomes" id="UP000278733">
    <property type="component" value="Chromosome"/>
</dbReference>
<name>A0A3S4W4E9_9PAST</name>
<gene>
    <name evidence="2" type="ORF">NCTC8284_03682</name>
</gene>
<accession>A0A3S4W4E9</accession>
<dbReference type="AlphaFoldDB" id="A0A3S4W4E9"/>
<feature type="region of interest" description="Disordered" evidence="1">
    <location>
        <begin position="1"/>
        <end position="25"/>
    </location>
</feature>
<protein>
    <submittedName>
        <fullName evidence="2">Transposase and inactivated derivatives</fullName>
    </submittedName>
</protein>
<proteinExistence type="predicted"/>
<sequence>MFEGEIEMDESDFGSTHKGKRRRGAAGKVAVFGFLKSTTIEVAVLCSYGLS</sequence>
<reference evidence="2 3" key="1">
    <citation type="submission" date="2018-12" db="EMBL/GenBank/DDBJ databases">
        <authorList>
            <consortium name="Pathogen Informatics"/>
        </authorList>
    </citation>
    <scope>NUCLEOTIDE SEQUENCE [LARGE SCALE GENOMIC DNA]</scope>
    <source>
        <strain evidence="2 3">NCTC8284</strain>
    </source>
</reference>
<evidence type="ECO:0000256" key="1">
    <source>
        <dbReference type="SAM" id="MobiDB-lite"/>
    </source>
</evidence>
<organism evidence="2 3">
    <name type="scientific">Rodentibacter pneumotropicus</name>
    <dbReference type="NCBI Taxonomy" id="758"/>
    <lineage>
        <taxon>Bacteria</taxon>
        <taxon>Pseudomonadati</taxon>
        <taxon>Pseudomonadota</taxon>
        <taxon>Gammaproteobacteria</taxon>
        <taxon>Pasteurellales</taxon>
        <taxon>Pasteurellaceae</taxon>
        <taxon>Rodentibacter</taxon>
    </lineage>
</organism>
<dbReference type="STRING" id="758.GCA_000730685_02136"/>
<dbReference type="KEGG" id="rpne:NCTC8284_03682"/>